<proteinExistence type="predicted"/>
<evidence type="ECO:0000256" key="2">
    <source>
        <dbReference type="ARBA" id="ARBA00023157"/>
    </source>
</evidence>
<sequence length="508" mass="55265">MPDTDTLIQRYLEGTLTTGEAEELHALLQTYPDLGERLLQHFEMDAMLRATKPLVVESMGTRPALLPKRRFTFATVTSVAAMAACIALMGAWLINETLSPQPEAEEETTASVAVLTRGVNLEWESAAVTPGTPLSPGWLRLKSGIAQIEFYQGARVLIEGPAELQLVSSGEATCTRGKLSAQVPPQAKGFRINTPKGTIVDLGTEFGLDVGAQNAEVHVFKGEVELHQPAVTMKSLKEGQAMAIAGNTAVLPANASSFASLNEIDARSAMSQRFQFEKWLASSAKLNADAGLRLRFDFQDDEGARSLRNHAVNGAQIADGSIVGASWTTGRWPGKRALEFRNVSDRVRLNIPGETKALTMAVWVRVNGLDRTFNSLFMSEGWGDRKTHWQIMRDGRVRLGIAGGGGAAHVDHDTPVLFTPERFGRWTHLAVVYDPASKEVRHYANGELLTRAALKDTAPLKIGIAELGNWNDRRSSGGVAIRLLSGAMDEFALWDRALSDEEIAVLAR</sequence>
<feature type="transmembrane region" description="Helical" evidence="3">
    <location>
        <begin position="71"/>
        <end position="94"/>
    </location>
</feature>
<accession>A0A7W7YAF1</accession>
<dbReference type="InterPro" id="IPR013320">
    <property type="entry name" value="ConA-like_dom_sf"/>
</dbReference>
<dbReference type="InterPro" id="IPR006558">
    <property type="entry name" value="LamG-like"/>
</dbReference>
<evidence type="ECO:0000259" key="4">
    <source>
        <dbReference type="SMART" id="SM00560"/>
    </source>
</evidence>
<dbReference type="Pfam" id="PF04773">
    <property type="entry name" value="FecR"/>
    <property type="match status" value="1"/>
</dbReference>
<dbReference type="InterPro" id="IPR012373">
    <property type="entry name" value="Ferrdict_sens_TM"/>
</dbReference>
<dbReference type="AlphaFoldDB" id="A0A7W7YAF1"/>
<dbReference type="SUPFAM" id="SSF49899">
    <property type="entry name" value="Concanavalin A-like lectins/glucanases"/>
    <property type="match status" value="1"/>
</dbReference>
<dbReference type="Gene3D" id="2.60.120.1440">
    <property type="match status" value="1"/>
</dbReference>
<dbReference type="PANTHER" id="PTHR30273:SF2">
    <property type="entry name" value="PROTEIN FECR"/>
    <property type="match status" value="1"/>
</dbReference>
<keyword evidence="3" id="KW-1133">Transmembrane helix</keyword>
<dbReference type="InterPro" id="IPR006860">
    <property type="entry name" value="FecR"/>
</dbReference>
<protein>
    <recommendedName>
        <fullName evidence="4">LamG-like jellyroll fold domain-containing protein</fullName>
    </recommendedName>
</protein>
<dbReference type="Proteomes" id="UP000590740">
    <property type="component" value="Unassembled WGS sequence"/>
</dbReference>
<dbReference type="Pfam" id="PF13385">
    <property type="entry name" value="Laminin_G_3"/>
    <property type="match status" value="1"/>
</dbReference>
<keyword evidence="1" id="KW-0732">Signal</keyword>
<keyword evidence="3" id="KW-0812">Transmembrane</keyword>
<evidence type="ECO:0000256" key="3">
    <source>
        <dbReference type="SAM" id="Phobius"/>
    </source>
</evidence>
<keyword evidence="6" id="KW-1185">Reference proteome</keyword>
<reference evidence="5 6" key="1">
    <citation type="submission" date="2020-08" db="EMBL/GenBank/DDBJ databases">
        <title>Genomic Encyclopedia of Type Strains, Phase IV (KMG-IV): sequencing the most valuable type-strain genomes for metagenomic binning, comparative biology and taxonomic classification.</title>
        <authorList>
            <person name="Goeker M."/>
        </authorList>
    </citation>
    <scope>NUCLEOTIDE SEQUENCE [LARGE SCALE GENOMIC DNA]</scope>
    <source>
        <strain evidence="5 6">DSM 12252</strain>
    </source>
</reference>
<dbReference type="Gene3D" id="2.60.120.200">
    <property type="match status" value="1"/>
</dbReference>
<evidence type="ECO:0000313" key="5">
    <source>
        <dbReference type="EMBL" id="MBB5032576.1"/>
    </source>
</evidence>
<dbReference type="PANTHER" id="PTHR30273">
    <property type="entry name" value="PERIPLASMIC SIGNAL SENSOR AND SIGMA FACTOR ACTIVATOR FECR-RELATED"/>
    <property type="match status" value="1"/>
</dbReference>
<dbReference type="EMBL" id="JACHIG010000004">
    <property type="protein sequence ID" value="MBB5032576.1"/>
    <property type="molecule type" value="Genomic_DNA"/>
</dbReference>
<evidence type="ECO:0000256" key="1">
    <source>
        <dbReference type="ARBA" id="ARBA00022729"/>
    </source>
</evidence>
<dbReference type="GO" id="GO:0016989">
    <property type="term" value="F:sigma factor antagonist activity"/>
    <property type="evidence" value="ECO:0007669"/>
    <property type="project" value="TreeGrafter"/>
</dbReference>
<feature type="domain" description="LamG-like jellyroll fold" evidence="4">
    <location>
        <begin position="356"/>
        <end position="501"/>
    </location>
</feature>
<gene>
    <name evidence="5" type="ORF">HNQ65_002158</name>
</gene>
<organism evidence="5 6">
    <name type="scientific">Prosthecobacter vanneervenii</name>
    <dbReference type="NCBI Taxonomy" id="48466"/>
    <lineage>
        <taxon>Bacteria</taxon>
        <taxon>Pseudomonadati</taxon>
        <taxon>Verrucomicrobiota</taxon>
        <taxon>Verrucomicrobiia</taxon>
        <taxon>Verrucomicrobiales</taxon>
        <taxon>Verrucomicrobiaceae</taxon>
        <taxon>Prosthecobacter</taxon>
    </lineage>
</organism>
<keyword evidence="3" id="KW-0472">Membrane</keyword>
<evidence type="ECO:0000313" key="6">
    <source>
        <dbReference type="Proteomes" id="UP000590740"/>
    </source>
</evidence>
<keyword evidence="2" id="KW-1015">Disulfide bond</keyword>
<dbReference type="SMART" id="SM00560">
    <property type="entry name" value="LamGL"/>
    <property type="match status" value="1"/>
</dbReference>
<name>A0A7W7YAF1_9BACT</name>
<comment type="caution">
    <text evidence="5">The sequence shown here is derived from an EMBL/GenBank/DDBJ whole genome shotgun (WGS) entry which is preliminary data.</text>
</comment>
<dbReference type="RefSeq" id="WP_184339501.1">
    <property type="nucleotide sequence ID" value="NZ_JACHIG010000004.1"/>
</dbReference>